<organism evidence="2 3">
    <name type="scientific">Micromonospora cathayae</name>
    <dbReference type="NCBI Taxonomy" id="3028804"/>
    <lineage>
        <taxon>Bacteria</taxon>
        <taxon>Bacillati</taxon>
        <taxon>Actinomycetota</taxon>
        <taxon>Actinomycetes</taxon>
        <taxon>Micromonosporales</taxon>
        <taxon>Micromonosporaceae</taxon>
        <taxon>Micromonospora</taxon>
    </lineage>
</organism>
<dbReference type="Proteomes" id="UP001219605">
    <property type="component" value="Chromosome"/>
</dbReference>
<sequence>MTRRILTITLAVLVAALGTAGVLYYALSADSRARAALTDAVTVAIAVERIPAGTTGARIRAEELVRLERMPRSSVPGTALPAVGAEYDKLVLTSNIAPGQVLLKANFGEQSQVTSGLSLPDGKMAVTVQTGAPQQVAGYVRPGAQVAIFLTYKLVDKDGNESKIERTRLLLPKVEVMAVGTYTPPRANADGGSTAAAGGTSTNGTLLLTLAVDQKEAERLILGLNTGSLYLGLLTDTVTVRPGTGVENTDTAGGVTSIFQ</sequence>
<evidence type="ECO:0000259" key="1">
    <source>
        <dbReference type="SMART" id="SM00858"/>
    </source>
</evidence>
<dbReference type="InterPro" id="IPR013974">
    <property type="entry name" value="SAF"/>
</dbReference>
<dbReference type="SMART" id="SM00858">
    <property type="entry name" value="SAF"/>
    <property type="match status" value="1"/>
</dbReference>
<evidence type="ECO:0000313" key="2">
    <source>
        <dbReference type="EMBL" id="WDZ85601.1"/>
    </source>
</evidence>
<feature type="domain" description="SAF" evidence="1">
    <location>
        <begin position="41"/>
        <end position="108"/>
    </location>
</feature>
<keyword evidence="3" id="KW-1185">Reference proteome</keyword>
<dbReference type="EMBL" id="CP118615">
    <property type="protein sequence ID" value="WDZ85601.1"/>
    <property type="molecule type" value="Genomic_DNA"/>
</dbReference>
<dbReference type="Pfam" id="PF16976">
    <property type="entry name" value="RcpC"/>
    <property type="match status" value="1"/>
</dbReference>
<name>A0ABY7ZT87_9ACTN</name>
<evidence type="ECO:0000313" key="3">
    <source>
        <dbReference type="Proteomes" id="UP001219605"/>
    </source>
</evidence>
<dbReference type="NCBIfam" id="TIGR03177">
    <property type="entry name" value="pilus_cpaB"/>
    <property type="match status" value="1"/>
</dbReference>
<dbReference type="InterPro" id="IPR031571">
    <property type="entry name" value="RcpC_dom"/>
</dbReference>
<dbReference type="InterPro" id="IPR017592">
    <property type="entry name" value="Pilus_assmbl_Flp-typ_CpaB"/>
</dbReference>
<proteinExistence type="predicted"/>
<dbReference type="RefSeq" id="WP_275032325.1">
    <property type="nucleotide sequence ID" value="NZ_CP118615.1"/>
</dbReference>
<reference evidence="2 3" key="1">
    <citation type="submission" date="2023-02" db="EMBL/GenBank/DDBJ databases">
        <authorList>
            <person name="Mo P."/>
        </authorList>
    </citation>
    <scope>NUCLEOTIDE SEQUENCE [LARGE SCALE GENOMIC DNA]</scope>
    <source>
        <strain evidence="2 3">HUAS 3</strain>
    </source>
</reference>
<gene>
    <name evidence="2" type="primary">cpaB</name>
    <name evidence="2" type="ORF">PVK37_03870</name>
</gene>
<accession>A0ABY7ZT87</accession>
<protein>
    <submittedName>
        <fullName evidence="2">Flp pilus assembly protein CpaB</fullName>
    </submittedName>
</protein>